<protein>
    <submittedName>
        <fullName evidence="1">Uncharacterized protein</fullName>
    </submittedName>
</protein>
<dbReference type="PROSITE" id="PS51318">
    <property type="entry name" value="TAT"/>
    <property type="match status" value="1"/>
</dbReference>
<dbReference type="EMBL" id="CP045810">
    <property type="protein sequence ID" value="QHN41504.1"/>
    <property type="molecule type" value="Genomic_DNA"/>
</dbReference>
<reference evidence="1" key="1">
    <citation type="journal article" date="2021" name="Nat. Microbiol.">
        <title>Cocultivation of an ultrasmall environmental parasitic bacterium with lytic ability against bacteria associated with wastewater foams.</title>
        <authorList>
            <person name="Batinovic S."/>
            <person name="Rose J.J.A."/>
            <person name="Ratcliffe J."/>
            <person name="Seviour R.J."/>
            <person name="Petrovski S."/>
        </authorList>
    </citation>
    <scope>NUCLEOTIDE SEQUENCE</scope>
    <source>
        <strain evidence="1">CON44</strain>
    </source>
</reference>
<organism evidence="1">
    <name type="scientific">Gordonia amarae</name>
    <dbReference type="NCBI Taxonomy" id="36821"/>
    <lineage>
        <taxon>Bacteria</taxon>
        <taxon>Bacillati</taxon>
        <taxon>Actinomycetota</taxon>
        <taxon>Actinomycetes</taxon>
        <taxon>Mycobacteriales</taxon>
        <taxon>Gordoniaceae</taxon>
        <taxon>Gordonia</taxon>
    </lineage>
</organism>
<dbReference type="InterPro" id="IPR006311">
    <property type="entry name" value="TAT_signal"/>
</dbReference>
<dbReference type="RefSeq" id="WP_005183935.1">
    <property type="nucleotide sequence ID" value="NZ_CP045804.1"/>
</dbReference>
<sequence>MTKNFRRPVLLSLAGVAGTLGLAATIGVAPSAAAPLHKTVSLPVNRHLPAYLDSVGATVAFNPANNRLTVTVRHRAPRPPQELGFRFYEETVAISNGSPATNGIYLSVGRQPFGAPYGSGLLSVPGVEQKKIPVKVTEHGAVTTYVAQTPKLAKIGKSRISGWTTDGPLGFRFPNSGDDIPSTRL</sequence>
<name>A0A857LU55_9ACTN</name>
<dbReference type="AlphaFoldDB" id="A0A857LU55"/>
<evidence type="ECO:0000313" key="1">
    <source>
        <dbReference type="EMBL" id="QHN41504.1"/>
    </source>
</evidence>
<proteinExistence type="predicted"/>
<gene>
    <name evidence="1" type="ORF">GII30_22160</name>
</gene>
<accession>A0A857LU55</accession>